<dbReference type="GO" id="GO:0005886">
    <property type="term" value="C:plasma membrane"/>
    <property type="evidence" value="ECO:0007669"/>
    <property type="project" value="UniProtKB-SubCell"/>
</dbReference>
<feature type="repeat" description="PPR" evidence="9">
    <location>
        <begin position="356"/>
        <end position="390"/>
    </location>
</feature>
<feature type="repeat" description="PPR" evidence="9">
    <location>
        <begin position="948"/>
        <end position="982"/>
    </location>
</feature>
<dbReference type="InterPro" id="IPR002885">
    <property type="entry name" value="PPR_rpt"/>
</dbReference>
<proteinExistence type="inferred from homology"/>
<evidence type="ECO:0000256" key="2">
    <source>
        <dbReference type="ARBA" id="ARBA00007626"/>
    </source>
</evidence>
<evidence type="ECO:0000256" key="3">
    <source>
        <dbReference type="ARBA" id="ARBA00010482"/>
    </source>
</evidence>
<dbReference type="Pfam" id="PF13041">
    <property type="entry name" value="PPR_2"/>
    <property type="match status" value="4"/>
</dbReference>
<feature type="repeat" description="PPR" evidence="9">
    <location>
        <begin position="810"/>
        <end position="844"/>
    </location>
</feature>
<keyword evidence="4" id="KW-0812">Transmembrane</keyword>
<evidence type="ECO:0000256" key="11">
    <source>
        <dbReference type="SAM" id="Coils"/>
    </source>
</evidence>
<dbReference type="PROSITE" id="PS51375">
    <property type="entry name" value="PPR"/>
    <property type="match status" value="14"/>
</dbReference>
<dbReference type="Gene3D" id="1.25.40.10">
    <property type="entry name" value="Tetratricopeptide repeat domain"/>
    <property type="match status" value="5"/>
</dbReference>
<reference evidence="12" key="1">
    <citation type="submission" date="2021-01" db="UniProtKB">
        <authorList>
            <consortium name="EnsemblPlants"/>
        </authorList>
    </citation>
    <scope>IDENTIFICATION</scope>
</reference>
<feature type="repeat" description="PPR" evidence="9">
    <location>
        <begin position="566"/>
        <end position="600"/>
    </location>
</feature>
<dbReference type="EnsemblPlants" id="Kaladp0073s0120.1.v1.1">
    <property type="protein sequence ID" value="Kaladp0073s0120.1.v1.1"/>
    <property type="gene ID" value="Kaladp0073s0120.v1.1"/>
</dbReference>
<sequence>MLLHNCLSSEIGHQSLPFSSIQNHPSSSSSTLQSPFAIPTTSPMSRCHLYTSCHNKNHPFPCTSRLSESLSQHLRQGVHAFSRGSLTNRIDVAMISFLRDRTDSRGYVGFKLHCRSATVALPAKSKVNGRKSKYGGILPSILRDLATQGDVDKVLSSCQRLSPKELTVILKEQGSWERVVKVFEWMKSQKEYVPNVIHYNIVLRALGRAQKWDELRLCWVDMAKSNVLPTNNTYGTLIDVYGKAGLVKEALLWIKHMRLRGIYPDEVVMSTVIRVLKEAREYDRADRFYRNWCSGRIELEDLDLDTMVDFGDGSGSSLISLKHFLSTELFKTGGRMPIPKGVGSSVVDCTTQKPCLTATYNTLIDLYGKADRLKDAADVFAEMIRSGVAMDAITFNTMIHICGRHGHLSEAEALLNKMEDRGISPDTKTYNILMSLYADSGDVDASLQCYKKIRQAGLFPDIVTYRAILHILCERNMVPVAASVIEEMERSRSCIDEHSLPVVVKMYVTQGLFDQAKAICEKYLLNGSVQSKTRAAVIDVYADRGLWEEAEALFYWKRDSAIVKRDVLEYNVMIKAYGRAKLYDKAFSLFKSMRNHGTWPDDCTYNSLIQMFAGGDLVDRARDLLAEMQEMGSRPKCLTFSALIASYSRLGQLSEAVDVYLEMGMAGVRPNEVVFGSLINGFAAVGQAEEALGYLRKMESCGIPANKIILTSLIKVYCKLGSVEGSKQMYERIKSLKDGPDVMATNCMINAYAEFGMITEAELLFDNLKEKGWADGVSFATMTHLYKSMGMLDEAIDVAEEMKLSGLLKDSASYNTVMACYATNGQLSECGELLYEMISREIFPDSETLKLLFTVLRKGDFPSEAVTQLDSCYQDGKPHARQAIITSVYAQVGLHKLALESCEVLMKAEAGLDTTAYNVALHAYVASERIDQALNTFMKMQDCGIEPDIVTYIHLVGCYGKAGMLEGVKRIYSQLKYGEMEPNESLFNAIMKAYEDADRNDLAELVEDEEVNPFSHNATPGDPSHSRLSTLPHEPYGRHGATTDIHMDSDWDYKKKVKELQAKEAELIRREKEVQKKEEALAKAGVVLEVKNWPPFLPVIHHDITADIPLQAHTVQYVAFATFLGSQLINSRYGSMSQSVKPVIEKRNYEAMRRIQS</sequence>
<dbReference type="PANTHER" id="PTHR47447:SF21">
    <property type="entry name" value="PENTACOTRIPEPTIDE-REPEAT REGION OF PRORP DOMAIN-CONTAINING PROTEIN"/>
    <property type="match status" value="1"/>
</dbReference>
<keyword evidence="7" id="KW-0472">Membrane</keyword>
<dbReference type="Proteomes" id="UP000594263">
    <property type="component" value="Unplaced"/>
</dbReference>
<keyword evidence="11" id="KW-0175">Coiled coil</keyword>
<dbReference type="Gramene" id="Kaladp0073s0120.1.v1.1">
    <property type="protein sequence ID" value="Kaladp0073s0120.1.v1.1"/>
    <property type="gene ID" value="Kaladp0073s0120.v1.1"/>
</dbReference>
<feature type="repeat" description="PPR" evidence="9">
    <location>
        <begin position="195"/>
        <end position="229"/>
    </location>
</feature>
<feature type="repeat" description="PPR" evidence="9">
    <location>
        <begin position="601"/>
        <end position="635"/>
    </location>
</feature>
<dbReference type="Pfam" id="PF04144">
    <property type="entry name" value="SCAMP"/>
    <property type="match status" value="1"/>
</dbReference>
<feature type="repeat" description="PPR" evidence="9">
    <location>
        <begin position="741"/>
        <end position="775"/>
    </location>
</feature>
<dbReference type="AlphaFoldDB" id="A0A7N0UP90"/>
<comment type="function">
    <text evidence="1 10">Probably involved in membrane trafficking.</text>
</comment>
<evidence type="ECO:0000256" key="9">
    <source>
        <dbReference type="PROSITE-ProRule" id="PRU00708"/>
    </source>
</evidence>
<keyword evidence="13" id="KW-1185">Reference proteome</keyword>
<evidence type="ECO:0000313" key="12">
    <source>
        <dbReference type="EnsemblPlants" id="Kaladp0073s0120.1.v1.1"/>
    </source>
</evidence>
<feature type="repeat" description="PPR" evidence="9">
    <location>
        <begin position="671"/>
        <end position="705"/>
    </location>
</feature>
<organism evidence="12 13">
    <name type="scientific">Kalanchoe fedtschenkoi</name>
    <name type="common">Lavender scallops</name>
    <name type="synonym">South American air plant</name>
    <dbReference type="NCBI Taxonomy" id="63787"/>
    <lineage>
        <taxon>Eukaryota</taxon>
        <taxon>Viridiplantae</taxon>
        <taxon>Streptophyta</taxon>
        <taxon>Embryophyta</taxon>
        <taxon>Tracheophyta</taxon>
        <taxon>Spermatophyta</taxon>
        <taxon>Magnoliopsida</taxon>
        <taxon>eudicotyledons</taxon>
        <taxon>Gunneridae</taxon>
        <taxon>Pentapetalae</taxon>
        <taxon>Saxifragales</taxon>
        <taxon>Crassulaceae</taxon>
        <taxon>Kalanchoe</taxon>
    </lineage>
</organism>
<dbReference type="PANTHER" id="PTHR47447">
    <property type="entry name" value="OS03G0856100 PROTEIN"/>
    <property type="match status" value="1"/>
</dbReference>
<evidence type="ECO:0000256" key="10">
    <source>
        <dbReference type="RuleBase" id="RU363122"/>
    </source>
</evidence>
<dbReference type="InterPro" id="IPR011990">
    <property type="entry name" value="TPR-like_helical_dom_sf"/>
</dbReference>
<dbReference type="Pfam" id="PF13812">
    <property type="entry name" value="PPR_3"/>
    <property type="match status" value="1"/>
</dbReference>
<feature type="repeat" description="PPR" evidence="9">
    <location>
        <begin position="913"/>
        <end position="947"/>
    </location>
</feature>
<keyword evidence="10" id="KW-0813">Transport</keyword>
<comment type="subcellular location">
    <subcellularLocation>
        <location evidence="10">Cell membrane</location>
        <topology evidence="10">Multi-pass membrane protein</topology>
    </subcellularLocation>
    <subcellularLocation>
        <location evidence="10">Cytoplasmic vesicle</location>
        <location evidence="10">Secretory vesicle membrane</location>
        <topology evidence="10">Multi-pass membrane protein</topology>
    </subcellularLocation>
</comment>
<feature type="repeat" description="PPR" evidence="9">
    <location>
        <begin position="706"/>
        <end position="740"/>
    </location>
</feature>
<evidence type="ECO:0000256" key="1">
    <source>
        <dbReference type="ARBA" id="ARBA00004003"/>
    </source>
</evidence>
<dbReference type="GO" id="GO:0030658">
    <property type="term" value="C:transport vesicle membrane"/>
    <property type="evidence" value="ECO:0007669"/>
    <property type="project" value="UniProtKB-SubCell"/>
</dbReference>
<feature type="coiled-coil region" evidence="11">
    <location>
        <begin position="1053"/>
        <end position="1080"/>
    </location>
</feature>
<keyword evidence="8 10" id="KW-0968">Cytoplasmic vesicle</keyword>
<evidence type="ECO:0000256" key="6">
    <source>
        <dbReference type="ARBA" id="ARBA00022989"/>
    </source>
</evidence>
<keyword evidence="6" id="KW-1133">Transmembrane helix</keyword>
<name>A0A7N0UP90_KALFE</name>
<evidence type="ECO:0000256" key="4">
    <source>
        <dbReference type="ARBA" id="ARBA00022692"/>
    </source>
</evidence>
<evidence type="ECO:0000256" key="7">
    <source>
        <dbReference type="ARBA" id="ARBA00023136"/>
    </source>
</evidence>
<protein>
    <recommendedName>
        <fullName evidence="10">Secretory carrier-associated membrane protein</fullName>
        <shortName evidence="10">Secretory carrier membrane protein</shortName>
    </recommendedName>
</protein>
<dbReference type="NCBIfam" id="TIGR00756">
    <property type="entry name" value="PPR"/>
    <property type="match status" value="12"/>
</dbReference>
<dbReference type="GO" id="GO:0015031">
    <property type="term" value="P:protein transport"/>
    <property type="evidence" value="ECO:0007669"/>
    <property type="project" value="InterPro"/>
</dbReference>
<comment type="similarity">
    <text evidence="2">Belongs to the PPR family. P subfamily.</text>
</comment>
<evidence type="ECO:0000256" key="8">
    <source>
        <dbReference type="ARBA" id="ARBA00023329"/>
    </source>
</evidence>
<feature type="repeat" description="PPR" evidence="9">
    <location>
        <begin position="636"/>
        <end position="670"/>
    </location>
</feature>
<feature type="repeat" description="PPR" evidence="9">
    <location>
        <begin position="391"/>
        <end position="425"/>
    </location>
</feature>
<feature type="repeat" description="PPR" evidence="9">
    <location>
        <begin position="230"/>
        <end position="264"/>
    </location>
</feature>
<evidence type="ECO:0000256" key="5">
    <source>
        <dbReference type="ARBA" id="ARBA00022737"/>
    </source>
</evidence>
<dbReference type="OMA" id="LPVVMKM"/>
<dbReference type="Pfam" id="PF01535">
    <property type="entry name" value="PPR"/>
    <property type="match status" value="7"/>
</dbReference>
<dbReference type="InterPro" id="IPR007273">
    <property type="entry name" value="SCAMP"/>
</dbReference>
<keyword evidence="10" id="KW-1003">Cell membrane</keyword>
<keyword evidence="5" id="KW-0677">Repeat</keyword>
<dbReference type="SUPFAM" id="SSF48452">
    <property type="entry name" value="TPR-like"/>
    <property type="match status" value="1"/>
</dbReference>
<comment type="similarity">
    <text evidence="3 10">Belongs to the SCAMP family.</text>
</comment>
<evidence type="ECO:0000313" key="13">
    <source>
        <dbReference type="Proteomes" id="UP000594263"/>
    </source>
</evidence>
<feature type="repeat" description="PPR" evidence="9">
    <location>
        <begin position="426"/>
        <end position="460"/>
    </location>
</feature>
<accession>A0A7N0UP90</accession>